<dbReference type="InterPro" id="IPR036790">
    <property type="entry name" value="Frizzled_dom_sf"/>
</dbReference>
<evidence type="ECO:0000313" key="9">
    <source>
        <dbReference type="Ensembl" id="ENSECRP00000017971.1"/>
    </source>
</evidence>
<dbReference type="PRINTS" id="PR00261">
    <property type="entry name" value="LDLRECEPTOR"/>
</dbReference>
<dbReference type="PROSITE" id="PS50068">
    <property type="entry name" value="LDLRA_2"/>
    <property type="match status" value="2"/>
</dbReference>
<sequence>CSLSASSCLFLVLSLSFTHAVLLWLLPKCLPPWFVWSYQNTSYVLPLLKLHPFCSIGCGGVLVEEEGSFSSPNYPGNYPPNMYCIWLITTTATSIIQLHISSLEMEGPASCPCDWLEVREDNVTIDGSSLTGKFCGNVAPPTINSRTNRLQVTFRSDASISGSGFVAQYRSLPEHHKSCRWEEHFCDSGLCLFSSSVCDGRFHCFDQSDESNCSQTGRECGGQLNGTSGSFSSPSFPNQYPHRQLCLWKISVPEGYMIELTFDSFSLEFHEVCSYDYVEILDTVGNGALALLGRYCGTQPPPVLSSSHHMMTVLFVTDDGVSNSGFHATYQAINATESEFPKYDFTCLSGECQSQGCVCDGWSDCADGSDEVNCFPCEPIKVQMCQGLTYNETSFPNIWLAIIDQQEAATVLKDYKILMELSCYSYLHVFTCGMFIPKCTEAGGVLQPCRSVCLSAEQQCQRSLDQLGISWPFNCNLLPDSKDPIECMKP</sequence>
<dbReference type="SUPFAM" id="SSF57424">
    <property type="entry name" value="LDL receptor-like module"/>
    <property type="match status" value="2"/>
</dbReference>
<feature type="disulfide bond" evidence="5">
    <location>
        <begin position="359"/>
        <end position="374"/>
    </location>
</feature>
<gene>
    <name evidence="9" type="primary">MFRP</name>
    <name evidence="9" type="synonym">LOC114657689</name>
</gene>
<feature type="chain" id="PRO_5034940475" evidence="6">
    <location>
        <begin position="21"/>
        <end position="490"/>
    </location>
</feature>
<keyword evidence="4 5" id="KW-1015">Disulfide bond</keyword>
<dbReference type="FunFam" id="2.60.120.290:FF:000005">
    <property type="entry name" value="Procollagen C-endopeptidase enhancer 1"/>
    <property type="match status" value="1"/>
</dbReference>
<keyword evidence="3" id="KW-0812">Transmembrane</keyword>
<dbReference type="InterPro" id="IPR023415">
    <property type="entry name" value="LDLR_class-A_CS"/>
</dbReference>
<dbReference type="GO" id="GO:0005886">
    <property type="term" value="C:plasma membrane"/>
    <property type="evidence" value="ECO:0007669"/>
    <property type="project" value="UniProtKB-SubCell"/>
</dbReference>
<dbReference type="InterPro" id="IPR020067">
    <property type="entry name" value="Frizzled_dom"/>
</dbReference>
<dbReference type="Pfam" id="PF01392">
    <property type="entry name" value="Fz"/>
    <property type="match status" value="1"/>
</dbReference>
<accession>A0A8C4SJI1</accession>
<dbReference type="SUPFAM" id="SSF63501">
    <property type="entry name" value="Frizzled cysteine-rich domain"/>
    <property type="match status" value="1"/>
</dbReference>
<keyword evidence="2" id="KW-0677">Repeat</keyword>
<proteinExistence type="predicted"/>
<dbReference type="SMART" id="SM00042">
    <property type="entry name" value="CUB"/>
    <property type="match status" value="2"/>
</dbReference>
<dbReference type="PANTHER" id="PTHR24251">
    <property type="entry name" value="OVOCHYMASE-RELATED"/>
    <property type="match status" value="1"/>
</dbReference>
<dbReference type="Pfam" id="PF00057">
    <property type="entry name" value="Ldl_recept_a"/>
    <property type="match status" value="2"/>
</dbReference>
<evidence type="ECO:0000256" key="6">
    <source>
        <dbReference type="SAM" id="SignalP"/>
    </source>
</evidence>
<keyword evidence="10" id="KW-1185">Reference proteome</keyword>
<keyword evidence="3" id="KW-0735">Signal-anchor</keyword>
<evidence type="ECO:0000256" key="4">
    <source>
        <dbReference type="ARBA" id="ARBA00023157"/>
    </source>
</evidence>
<dbReference type="Ensembl" id="ENSECRT00000018328.1">
    <property type="protein sequence ID" value="ENSECRP00000017971.1"/>
    <property type="gene ID" value="ENSECRG00000011999.1"/>
</dbReference>
<dbReference type="Gene3D" id="4.10.400.10">
    <property type="entry name" value="Low-density Lipoprotein Receptor"/>
    <property type="match status" value="2"/>
</dbReference>
<feature type="domain" description="FZ" evidence="8">
    <location>
        <begin position="377"/>
        <end position="490"/>
    </location>
</feature>
<dbReference type="Proteomes" id="UP000694620">
    <property type="component" value="Chromosome 9"/>
</dbReference>
<keyword evidence="6" id="KW-0732">Signal</keyword>
<feature type="disulfide bond" evidence="5">
    <location>
        <begin position="347"/>
        <end position="365"/>
    </location>
</feature>
<dbReference type="InterPro" id="IPR000859">
    <property type="entry name" value="CUB_dom"/>
</dbReference>
<dbReference type="CDD" id="cd00041">
    <property type="entry name" value="CUB"/>
    <property type="match status" value="2"/>
</dbReference>
<reference evidence="9" key="2">
    <citation type="submission" date="2025-08" db="UniProtKB">
        <authorList>
            <consortium name="Ensembl"/>
        </authorList>
    </citation>
    <scope>IDENTIFICATION</scope>
</reference>
<evidence type="ECO:0000313" key="10">
    <source>
        <dbReference type="Proteomes" id="UP000694620"/>
    </source>
</evidence>
<dbReference type="PROSITE" id="PS01180">
    <property type="entry name" value="CUB"/>
    <property type="match status" value="2"/>
</dbReference>
<dbReference type="GeneTree" id="ENSGT00940000154525"/>
<evidence type="ECO:0000259" key="8">
    <source>
        <dbReference type="PROSITE" id="PS50038"/>
    </source>
</evidence>
<dbReference type="PROSITE" id="PS01209">
    <property type="entry name" value="LDLRA_1"/>
    <property type="match status" value="1"/>
</dbReference>
<dbReference type="PANTHER" id="PTHR24251:SF30">
    <property type="entry name" value="MEMBRANE FRIZZLED-RELATED PROTEIN"/>
    <property type="match status" value="1"/>
</dbReference>
<evidence type="ECO:0000256" key="3">
    <source>
        <dbReference type="ARBA" id="ARBA00022968"/>
    </source>
</evidence>
<dbReference type="InterPro" id="IPR002172">
    <property type="entry name" value="LDrepeatLR_classA_rpt"/>
</dbReference>
<dbReference type="SUPFAM" id="SSF49854">
    <property type="entry name" value="Spermadhesin, CUB domain"/>
    <property type="match status" value="2"/>
</dbReference>
<feature type="domain" description="CUB" evidence="7">
    <location>
        <begin position="220"/>
        <end position="333"/>
    </location>
</feature>
<evidence type="ECO:0000256" key="1">
    <source>
        <dbReference type="ARBA" id="ARBA00004401"/>
    </source>
</evidence>
<comment type="caution">
    <text evidence="5">Lacks conserved residue(s) required for the propagation of feature annotation.</text>
</comment>
<dbReference type="SMART" id="SM00063">
    <property type="entry name" value="FRI"/>
    <property type="match status" value="1"/>
</dbReference>
<reference evidence="9" key="1">
    <citation type="submission" date="2021-06" db="EMBL/GenBank/DDBJ databases">
        <authorList>
            <consortium name="Wellcome Sanger Institute Data Sharing"/>
        </authorList>
    </citation>
    <scope>NUCLEOTIDE SEQUENCE [LARGE SCALE GENOMIC DNA]</scope>
</reference>
<dbReference type="CDD" id="cd00112">
    <property type="entry name" value="LDLa"/>
    <property type="match status" value="2"/>
</dbReference>
<comment type="subcellular location">
    <subcellularLocation>
        <location evidence="1">Cell membrane</location>
        <topology evidence="1">Single-pass type II membrane protein</topology>
    </subcellularLocation>
</comment>
<dbReference type="SMART" id="SM00192">
    <property type="entry name" value="LDLa"/>
    <property type="match status" value="2"/>
</dbReference>
<organism evidence="9 10">
    <name type="scientific">Erpetoichthys calabaricus</name>
    <name type="common">Rope fish</name>
    <name type="synonym">Calamoichthys calabaricus</name>
    <dbReference type="NCBI Taxonomy" id="27687"/>
    <lineage>
        <taxon>Eukaryota</taxon>
        <taxon>Metazoa</taxon>
        <taxon>Chordata</taxon>
        <taxon>Craniata</taxon>
        <taxon>Vertebrata</taxon>
        <taxon>Euteleostomi</taxon>
        <taxon>Actinopterygii</taxon>
        <taxon>Polypteriformes</taxon>
        <taxon>Polypteridae</taxon>
        <taxon>Erpetoichthys</taxon>
    </lineage>
</organism>
<dbReference type="AlphaFoldDB" id="A0A8C4SJI1"/>
<dbReference type="PROSITE" id="PS50038">
    <property type="entry name" value="FZ"/>
    <property type="match status" value="1"/>
</dbReference>
<dbReference type="Gene3D" id="2.60.120.290">
    <property type="entry name" value="Spermadhesin, CUB domain"/>
    <property type="match status" value="2"/>
</dbReference>
<dbReference type="FunFam" id="2.60.120.290:FF:000013">
    <property type="entry name" value="Membrane frizzled-related protein"/>
    <property type="match status" value="1"/>
</dbReference>
<feature type="domain" description="CUB" evidence="7">
    <location>
        <begin position="58"/>
        <end position="172"/>
    </location>
</feature>
<feature type="disulfide bond" evidence="5">
    <location>
        <begin position="198"/>
        <end position="213"/>
    </location>
</feature>
<feature type="disulfide bond" evidence="5">
    <location>
        <begin position="179"/>
        <end position="191"/>
    </location>
</feature>
<feature type="signal peptide" evidence="6">
    <location>
        <begin position="1"/>
        <end position="20"/>
    </location>
</feature>
<name>A0A8C4SJI1_ERPCA</name>
<dbReference type="InterPro" id="IPR035914">
    <property type="entry name" value="Sperma_CUB_dom_sf"/>
</dbReference>
<protein>
    <submittedName>
        <fullName evidence="9">Membrane frizzled-related protein</fullName>
    </submittedName>
</protein>
<dbReference type="CDD" id="cd07066">
    <property type="entry name" value="CRD_FZ"/>
    <property type="match status" value="1"/>
</dbReference>
<dbReference type="InterPro" id="IPR036055">
    <property type="entry name" value="LDL_receptor-like_sf"/>
</dbReference>
<dbReference type="Pfam" id="PF00431">
    <property type="entry name" value="CUB"/>
    <property type="match status" value="2"/>
</dbReference>
<reference evidence="9" key="3">
    <citation type="submission" date="2025-09" db="UniProtKB">
        <authorList>
            <consortium name="Ensembl"/>
        </authorList>
    </citation>
    <scope>IDENTIFICATION</scope>
</reference>
<dbReference type="Gene3D" id="1.10.2000.10">
    <property type="entry name" value="Frizzled cysteine-rich domain"/>
    <property type="match status" value="1"/>
</dbReference>
<feature type="disulfide bond" evidence="5">
    <location>
        <begin position="186"/>
        <end position="204"/>
    </location>
</feature>
<evidence type="ECO:0000256" key="2">
    <source>
        <dbReference type="ARBA" id="ARBA00022737"/>
    </source>
</evidence>
<evidence type="ECO:0000256" key="5">
    <source>
        <dbReference type="PROSITE-ProRule" id="PRU00124"/>
    </source>
</evidence>
<evidence type="ECO:0000259" key="7">
    <source>
        <dbReference type="PROSITE" id="PS01180"/>
    </source>
</evidence>